<dbReference type="Pfam" id="PF06371">
    <property type="entry name" value="Drf_GBD"/>
    <property type="match status" value="1"/>
</dbReference>
<dbReference type="Gene3D" id="1.10.20.40">
    <property type="entry name" value="Formin, diaphanous GTPase-binding domain"/>
    <property type="match status" value="1"/>
</dbReference>
<keyword evidence="5 6" id="KW-0175">Coiled coil</keyword>
<dbReference type="Pfam" id="PF06346">
    <property type="entry name" value="Drf_FH1"/>
    <property type="match status" value="1"/>
</dbReference>
<dbReference type="Proteomes" id="UP000189705">
    <property type="component" value="Unplaced"/>
</dbReference>
<dbReference type="InterPro" id="IPR014768">
    <property type="entry name" value="GBD/FH3_dom"/>
</dbReference>
<dbReference type="PROSITE" id="PS51231">
    <property type="entry name" value="DAD"/>
    <property type="match status" value="1"/>
</dbReference>
<dbReference type="RefSeq" id="XP_014382199.1">
    <property type="nucleotide sequence ID" value="XM_014526713.2"/>
</dbReference>
<dbReference type="GO" id="GO:0030041">
    <property type="term" value="P:actin filament polymerization"/>
    <property type="evidence" value="ECO:0007669"/>
    <property type="project" value="TreeGrafter"/>
</dbReference>
<feature type="domain" description="GBD/FH3" evidence="9">
    <location>
        <begin position="41"/>
        <end position="406"/>
    </location>
</feature>
<evidence type="ECO:0000256" key="3">
    <source>
        <dbReference type="ARBA" id="ARBA00022490"/>
    </source>
</evidence>
<dbReference type="PANTHER" id="PTHR45691:SF4">
    <property type="entry name" value="PROTEIN DIAPHANOUS HOMOLOG 1"/>
    <property type="match status" value="1"/>
</dbReference>
<dbReference type="eggNOG" id="KOG1924">
    <property type="taxonomic scope" value="Eukaryota"/>
</dbReference>
<evidence type="ECO:0000259" key="9">
    <source>
        <dbReference type="PROSITE" id="PS51232"/>
    </source>
</evidence>
<dbReference type="SMART" id="SM01140">
    <property type="entry name" value="Drf_GBD"/>
    <property type="match status" value="1"/>
</dbReference>
<evidence type="ECO:0000259" key="8">
    <source>
        <dbReference type="PROSITE" id="PS51231"/>
    </source>
</evidence>
<feature type="coiled-coil region" evidence="6">
    <location>
        <begin position="917"/>
        <end position="986"/>
    </location>
</feature>
<accession>A0A1U8DWX7</accession>
<dbReference type="Gene3D" id="1.20.58.2220">
    <property type="entry name" value="Formin, FH2 domain"/>
    <property type="match status" value="1"/>
</dbReference>
<evidence type="ECO:0000259" key="10">
    <source>
        <dbReference type="PROSITE" id="PS51444"/>
    </source>
</evidence>
<dbReference type="GeneID" id="102386805"/>
<sequence>MADELERLTSMRIKKEKERPNASHRNSSASYMDVQSTGQTLQEIPDEDVLVLFEQMLVDMNLNEEKQQPLREKDIIIKREMVSQYLHTSKAGMNQKESAKSPMMYIQELKSNPRDAQLLNCLESLRVSLNNNPVSWVQNFGNEGLTFLLSILKVLHEEKDEIPSSYDTRNKHEIIRCLKAFMNNKFGIKTMLETEEGILLLARAVDPKVPSMMIDAMKLLSALCILPQPEDMHERVLEALTERAEMDEVERFRPLLDGLKSGTSVTLKVACMQLINALIIPADELDFRVHIRSELMRSGLQHILKELRMLENEELKVQLSVFEEHGEEDSEDLRSRLEDIRIEMDDFSDVFQILLNTVKDSKAEPFFLSILQHLLLIRNDYEARPQYYKLIDECISQIILHKNGADPDFKCRHLAINIEGLIDNLIDQTKVEKSEAKAVELEKKLDSELTARQELQVEMKKKESDFEQKLLELCKENQTLDMEKQHMATEKQTLESKVSELNEEMSKLSKELEDTKKEMASLSSISALPAPVLPGSAAVPPSPLLPSASGIPPPPPLPGALGIPPPSLLPGAPGVPPPPPLPGAPPPPPLPGAPGLPPPPPLPGAPGIPPPPPGMGVPPPPPGLGGWGAPGVPILPYGMTPKKAYKPEVQLRRPNWSKIIVEDLSQDCFWTKAKEERFENENLFARLTVMFSAQTKPSKAKKDQEGGEEKKSGQKKKVRELKVLDSKTAQNLSIFLGSFRMPYEEIKNVILEVNEAVLTESMVQNLIKQMPEAEQLKMLSELKDEYSDLAESEQFGVVISSVSCLRPRLNAILFKLQFNEQVENIKPEIVSVTAACEEVRKSQSFSQLLELILLLGNYMNAGSRNGGAFGFNISFLCKLRDTKSSDQKLTLLHFLAEQCEQLYSEVLKFTDDFIHVEKASRVSAENLQKNLDQMRKQISDVQRDVENFPAATDEKDKFVEKMTNFVKEAQEQYDKLRMMHSNMENLFKELGQYFLFDPKKISIEEFFLDLHNFRNMFLQAMKENQKRRETEEKMRRAKLAKEKAEKERLEKQQKREQLIDMNAEGDETGVMDSLLEALQSGAAFRRKRGPRQANRKAGCAVTSLLASELTKDEALSAVPRKMAKNELAADGGVHDEAMEMISRSS</sequence>
<dbReference type="STRING" id="38654.A0A1U8DWX7"/>
<protein>
    <submittedName>
        <fullName evidence="12">Protein diaphanous homolog 1 isoform X1</fullName>
    </submittedName>
</protein>
<dbReference type="InterPro" id="IPR051412">
    <property type="entry name" value="Formin_Homology_Diaphanous_sf"/>
</dbReference>
<comment type="subcellular location">
    <subcellularLocation>
        <location evidence="1">Cytoplasm</location>
    </subcellularLocation>
</comment>
<feature type="region of interest" description="Disordered" evidence="7">
    <location>
        <begin position="486"/>
        <end position="515"/>
    </location>
</feature>
<dbReference type="InterPro" id="IPR042201">
    <property type="entry name" value="FH2_Formin_sf"/>
</dbReference>
<evidence type="ECO:0000313" key="12">
    <source>
        <dbReference type="RefSeq" id="XP_014382199.1"/>
    </source>
</evidence>
<dbReference type="InterPro" id="IPR014767">
    <property type="entry name" value="DAD_dom"/>
</dbReference>
<dbReference type="FunFam" id="1.20.58.630:FF:000001">
    <property type="entry name" value="Diaphanous related formin 1"/>
    <property type="match status" value="1"/>
</dbReference>
<feature type="compositionally biased region" description="Polar residues" evidence="7">
    <location>
        <begin position="23"/>
        <end position="36"/>
    </location>
</feature>
<dbReference type="PANTHER" id="PTHR45691">
    <property type="entry name" value="PROTEIN DIAPHANOUS"/>
    <property type="match status" value="1"/>
</dbReference>
<proteinExistence type="inferred from homology"/>
<dbReference type="SMART" id="SM00498">
    <property type="entry name" value="FH2"/>
    <property type="match status" value="1"/>
</dbReference>
<gene>
    <name evidence="12" type="primary">DIAPH1</name>
</gene>
<feature type="coiled-coil region" evidence="6">
    <location>
        <begin position="1020"/>
        <end position="1064"/>
    </location>
</feature>
<dbReference type="SUPFAM" id="SSF101447">
    <property type="entry name" value="Formin homology 2 domain (FH2 domain)"/>
    <property type="match status" value="1"/>
</dbReference>
<dbReference type="Pfam" id="PF06367">
    <property type="entry name" value="Drf_FH3"/>
    <property type="match status" value="1"/>
</dbReference>
<feature type="compositionally biased region" description="Basic and acidic residues" evidence="7">
    <location>
        <begin position="1"/>
        <end position="21"/>
    </location>
</feature>
<dbReference type="CTD" id="1729"/>
<organism evidence="11 12">
    <name type="scientific">Alligator sinensis</name>
    <name type="common">Chinese alligator</name>
    <dbReference type="NCBI Taxonomy" id="38654"/>
    <lineage>
        <taxon>Eukaryota</taxon>
        <taxon>Metazoa</taxon>
        <taxon>Chordata</taxon>
        <taxon>Craniata</taxon>
        <taxon>Vertebrata</taxon>
        <taxon>Euteleostomi</taxon>
        <taxon>Archelosauria</taxon>
        <taxon>Archosauria</taxon>
        <taxon>Crocodylia</taxon>
        <taxon>Alligatoridae</taxon>
        <taxon>Alligatorinae</taxon>
        <taxon>Alligator</taxon>
    </lineage>
</organism>
<feature type="region of interest" description="Disordered" evidence="7">
    <location>
        <begin position="1"/>
        <end position="36"/>
    </location>
</feature>
<dbReference type="Gene3D" id="1.25.10.10">
    <property type="entry name" value="Leucine-rich Repeat Variant"/>
    <property type="match status" value="1"/>
</dbReference>
<feature type="region of interest" description="Disordered" evidence="7">
    <location>
        <begin position="694"/>
        <end position="716"/>
    </location>
</feature>
<dbReference type="OrthoDB" id="1104827at2759"/>
<dbReference type="InterPro" id="IPR010472">
    <property type="entry name" value="FH3_dom"/>
</dbReference>
<dbReference type="PROSITE" id="PS51232">
    <property type="entry name" value="GBD_FH3"/>
    <property type="match status" value="1"/>
</dbReference>
<keyword evidence="4" id="KW-0677">Repeat</keyword>
<dbReference type="GO" id="GO:0003779">
    <property type="term" value="F:actin binding"/>
    <property type="evidence" value="ECO:0007669"/>
    <property type="project" value="InterPro"/>
</dbReference>
<evidence type="ECO:0000256" key="5">
    <source>
        <dbReference type="ARBA" id="ARBA00023054"/>
    </source>
</evidence>
<keyword evidence="11" id="KW-1185">Reference proteome</keyword>
<dbReference type="PROSITE" id="PS51444">
    <property type="entry name" value="FH2"/>
    <property type="match status" value="1"/>
</dbReference>
<dbReference type="GO" id="GO:0005737">
    <property type="term" value="C:cytoplasm"/>
    <property type="evidence" value="ECO:0007669"/>
    <property type="project" value="UniProtKB-SubCell"/>
</dbReference>
<evidence type="ECO:0000256" key="4">
    <source>
        <dbReference type="ARBA" id="ARBA00022737"/>
    </source>
</evidence>
<keyword evidence="3" id="KW-0963">Cytoplasm</keyword>
<dbReference type="Pfam" id="PF06345">
    <property type="entry name" value="Drf_DAD"/>
    <property type="match status" value="1"/>
</dbReference>
<dbReference type="Gene3D" id="1.20.58.630">
    <property type="match status" value="1"/>
</dbReference>
<feature type="domain" description="DAD" evidence="8">
    <location>
        <begin position="1066"/>
        <end position="1094"/>
    </location>
</feature>
<dbReference type="Gene3D" id="6.10.30.30">
    <property type="match status" value="1"/>
</dbReference>
<dbReference type="SMART" id="SM01139">
    <property type="entry name" value="Drf_FH3"/>
    <property type="match status" value="1"/>
</dbReference>
<dbReference type="InterPro" id="IPR011989">
    <property type="entry name" value="ARM-like"/>
</dbReference>
<dbReference type="InParanoid" id="A0A1U8DWX7"/>
<dbReference type="InterPro" id="IPR010473">
    <property type="entry name" value="GTPase-bd"/>
</dbReference>
<dbReference type="InterPro" id="IPR016024">
    <property type="entry name" value="ARM-type_fold"/>
</dbReference>
<dbReference type="InterPro" id="IPR015425">
    <property type="entry name" value="FH2_Formin"/>
</dbReference>
<dbReference type="InterPro" id="IPR044933">
    <property type="entry name" value="DIA_GBD_sf"/>
</dbReference>
<comment type="similarity">
    <text evidence="2">Belongs to the formin homology family. Diaphanous subfamily.</text>
</comment>
<feature type="compositionally biased region" description="Pro residues" evidence="7">
    <location>
        <begin position="556"/>
        <end position="623"/>
    </location>
</feature>
<evidence type="ECO:0000256" key="1">
    <source>
        <dbReference type="ARBA" id="ARBA00004496"/>
    </source>
</evidence>
<evidence type="ECO:0000313" key="11">
    <source>
        <dbReference type="Proteomes" id="UP000189705"/>
    </source>
</evidence>
<dbReference type="Gene3D" id="1.10.238.150">
    <property type="entry name" value="Formin, FH3 diaphanous domain"/>
    <property type="match status" value="1"/>
</dbReference>
<evidence type="ECO:0000256" key="2">
    <source>
        <dbReference type="ARBA" id="ARBA00008214"/>
    </source>
</evidence>
<dbReference type="SUPFAM" id="SSF48371">
    <property type="entry name" value="ARM repeat"/>
    <property type="match status" value="1"/>
</dbReference>
<name>A0A1U8DWX7_ALLSI</name>
<feature type="region of interest" description="Disordered" evidence="7">
    <location>
        <begin position="556"/>
        <end position="624"/>
    </location>
</feature>
<evidence type="ECO:0000256" key="7">
    <source>
        <dbReference type="SAM" id="MobiDB-lite"/>
    </source>
</evidence>
<feature type="compositionally biased region" description="Basic and acidic residues" evidence="7">
    <location>
        <begin position="700"/>
        <end position="712"/>
    </location>
</feature>
<feature type="domain" description="FH2" evidence="10">
    <location>
        <begin position="641"/>
        <end position="1043"/>
    </location>
</feature>
<dbReference type="GO" id="GO:0005884">
    <property type="term" value="C:actin filament"/>
    <property type="evidence" value="ECO:0007669"/>
    <property type="project" value="TreeGrafter"/>
</dbReference>
<evidence type="ECO:0000256" key="6">
    <source>
        <dbReference type="SAM" id="Coils"/>
    </source>
</evidence>
<reference evidence="12" key="1">
    <citation type="submission" date="2025-08" db="UniProtKB">
        <authorList>
            <consortium name="RefSeq"/>
        </authorList>
    </citation>
    <scope>IDENTIFICATION</scope>
</reference>
<dbReference type="InterPro" id="IPR010465">
    <property type="entry name" value="Drf_DAD"/>
</dbReference>
<dbReference type="Pfam" id="PF02181">
    <property type="entry name" value="FH2"/>
    <property type="match status" value="1"/>
</dbReference>
<dbReference type="GO" id="GO:0031267">
    <property type="term" value="F:small GTPase binding"/>
    <property type="evidence" value="ECO:0007669"/>
    <property type="project" value="InterPro"/>
</dbReference>
<dbReference type="KEGG" id="asn:102386805"/>
<dbReference type="FunFam" id="1.20.58.2220:FF:000003">
    <property type="entry name" value="protein diaphanous homolog 1 isoform X2"/>
    <property type="match status" value="1"/>
</dbReference>
<dbReference type="AlphaFoldDB" id="A0A1U8DWX7"/>
<dbReference type="FunFam" id="1.10.238.150:FF:000002">
    <property type="entry name" value="protein diaphanous homolog 2 isoform X2"/>
    <property type="match status" value="1"/>
</dbReference>